<reference evidence="1" key="1">
    <citation type="submission" date="2020-07" db="EMBL/GenBank/DDBJ databases">
        <title>Clarias magur genome sequencing, assembly and annotation.</title>
        <authorList>
            <person name="Kushwaha B."/>
            <person name="Kumar R."/>
            <person name="Das P."/>
            <person name="Joshi C.G."/>
            <person name="Kumar D."/>
            <person name="Nagpure N.S."/>
            <person name="Pandey M."/>
            <person name="Agarwal S."/>
            <person name="Srivastava S."/>
            <person name="Singh M."/>
            <person name="Sahoo L."/>
            <person name="Jayasankar P."/>
            <person name="Meher P.K."/>
            <person name="Koringa P.G."/>
            <person name="Iquebal M.A."/>
            <person name="Das S.P."/>
            <person name="Bit A."/>
            <person name="Patnaik S."/>
            <person name="Patel N."/>
            <person name="Shah T.M."/>
            <person name="Hinsu A."/>
            <person name="Jena J.K."/>
        </authorList>
    </citation>
    <scope>NUCLEOTIDE SEQUENCE</scope>
    <source>
        <strain evidence="1">CIFAMagur01</strain>
        <tissue evidence="1">Testis</tissue>
    </source>
</reference>
<evidence type="ECO:0000313" key="2">
    <source>
        <dbReference type="Proteomes" id="UP000727407"/>
    </source>
</evidence>
<sequence length="67" mass="7835">MEWQMWRFYNRNTLENILSREKNAAEVICPEIYTLCRIMAASWLASMLTSKQSALTDPYISSQSNNN</sequence>
<accession>A0A8J4T1G0</accession>
<feature type="non-terminal residue" evidence="1">
    <location>
        <position position="67"/>
    </location>
</feature>
<gene>
    <name evidence="1" type="primary">grn</name>
    <name evidence="1" type="ORF">DAT39_023313</name>
</gene>
<dbReference type="Proteomes" id="UP000727407">
    <property type="component" value="Unassembled WGS sequence"/>
</dbReference>
<proteinExistence type="predicted"/>
<organism evidence="1 2">
    <name type="scientific">Clarias magur</name>
    <name type="common">Asian catfish</name>
    <name type="synonym">Macropteronotus magur</name>
    <dbReference type="NCBI Taxonomy" id="1594786"/>
    <lineage>
        <taxon>Eukaryota</taxon>
        <taxon>Metazoa</taxon>
        <taxon>Chordata</taxon>
        <taxon>Craniata</taxon>
        <taxon>Vertebrata</taxon>
        <taxon>Euteleostomi</taxon>
        <taxon>Actinopterygii</taxon>
        <taxon>Neopterygii</taxon>
        <taxon>Teleostei</taxon>
        <taxon>Ostariophysi</taxon>
        <taxon>Siluriformes</taxon>
        <taxon>Clariidae</taxon>
        <taxon>Clarias</taxon>
    </lineage>
</organism>
<keyword evidence="2" id="KW-1185">Reference proteome</keyword>
<comment type="caution">
    <text evidence="1">The sequence shown here is derived from an EMBL/GenBank/DDBJ whole genome shotgun (WGS) entry which is preliminary data.</text>
</comment>
<evidence type="ECO:0000313" key="1">
    <source>
        <dbReference type="EMBL" id="KAF5880185.1"/>
    </source>
</evidence>
<dbReference type="AlphaFoldDB" id="A0A8J4T1G0"/>
<name>A0A8J4T1G0_CLAMG</name>
<protein>
    <submittedName>
        <fullName evidence="1">Granulins protein</fullName>
    </submittedName>
</protein>
<dbReference type="EMBL" id="QNUK01001584">
    <property type="protein sequence ID" value="KAF5880185.1"/>
    <property type="molecule type" value="Genomic_DNA"/>
</dbReference>